<dbReference type="PANTHER" id="PTHR43776">
    <property type="entry name" value="TRANSPORT ATP-BINDING PROTEIN"/>
    <property type="match status" value="1"/>
</dbReference>
<keyword evidence="2" id="KW-0813">Transport</keyword>
<dbReference type="GO" id="GO:0016887">
    <property type="term" value="F:ATP hydrolysis activity"/>
    <property type="evidence" value="ECO:0007669"/>
    <property type="project" value="InterPro"/>
</dbReference>
<dbReference type="Pfam" id="PF00005">
    <property type="entry name" value="ABC_tran"/>
    <property type="match status" value="1"/>
</dbReference>
<protein>
    <submittedName>
        <fullName evidence="6">Peptide/nickel transport system ATP-binding protein/oligopeptide transport system ATP-binding protein</fullName>
    </submittedName>
</protein>
<dbReference type="GO" id="GO:0005524">
    <property type="term" value="F:ATP binding"/>
    <property type="evidence" value="ECO:0007669"/>
    <property type="project" value="UniProtKB-KW"/>
</dbReference>
<dbReference type="SUPFAM" id="SSF52540">
    <property type="entry name" value="P-loop containing nucleoside triphosphate hydrolases"/>
    <property type="match status" value="1"/>
</dbReference>
<evidence type="ECO:0000256" key="1">
    <source>
        <dbReference type="ARBA" id="ARBA00005417"/>
    </source>
</evidence>
<sequence length="353" mass="39935">MAVELENNYSEEDKDVIIEIRNLKKYFPIQKGIFKKTVAHVKAVDDVSIKIKRGETVALVGESGCGKSTLGRCVMKIYDSTEGEINYYPKKAIKDKKKLDIANIEREYLAKLREEIQMIFQDPYSSLNPRMNILEILSEPFRFHSKKWTKEEIRDRVEYLLEAVGLRSSYLTRFPHEFSGGQLQRIAIARALALNPDIIVADEPVSALDVSIQGQIINLMKKLQKDLGLTYLFISHNLALVDRIADRIVVMYLGKVMEVAATSELVSNIKHPYTKALLSAVPIADPTIKQKRIILSGNIPSPSNPPTGCVFHTRCPYAKEKCKVEVPVLQEVVDGHQVACHFSEKLNLQKINL</sequence>
<dbReference type="InterPro" id="IPR003593">
    <property type="entry name" value="AAA+_ATPase"/>
</dbReference>
<dbReference type="GO" id="GO:0055085">
    <property type="term" value="P:transmembrane transport"/>
    <property type="evidence" value="ECO:0007669"/>
    <property type="project" value="UniProtKB-ARBA"/>
</dbReference>
<comment type="similarity">
    <text evidence="1">Belongs to the ABC transporter superfamily.</text>
</comment>
<keyword evidence="4 6" id="KW-0067">ATP-binding</keyword>
<accession>A0A285I6N3</accession>
<dbReference type="NCBIfam" id="TIGR01727">
    <property type="entry name" value="oligo_HPY"/>
    <property type="match status" value="1"/>
</dbReference>
<keyword evidence="7" id="KW-1185">Reference proteome</keyword>
<dbReference type="FunFam" id="3.40.50.300:FF:000016">
    <property type="entry name" value="Oligopeptide ABC transporter ATP-binding component"/>
    <property type="match status" value="1"/>
</dbReference>
<name>A0A285I6N3_9FIRM</name>
<dbReference type="Proteomes" id="UP000219573">
    <property type="component" value="Unassembled WGS sequence"/>
</dbReference>
<dbReference type="OrthoDB" id="9784450at2"/>
<dbReference type="InterPro" id="IPR013563">
    <property type="entry name" value="Oligopep_ABC_C"/>
</dbReference>
<dbReference type="Pfam" id="PF08352">
    <property type="entry name" value="oligo_HPY"/>
    <property type="match status" value="1"/>
</dbReference>
<dbReference type="PANTHER" id="PTHR43776:SF7">
    <property type="entry name" value="D,D-DIPEPTIDE TRANSPORT ATP-BINDING PROTEIN DDPF-RELATED"/>
    <property type="match status" value="1"/>
</dbReference>
<dbReference type="PROSITE" id="PS00211">
    <property type="entry name" value="ABC_TRANSPORTER_1"/>
    <property type="match status" value="1"/>
</dbReference>
<dbReference type="PROSITE" id="PS50893">
    <property type="entry name" value="ABC_TRANSPORTER_2"/>
    <property type="match status" value="1"/>
</dbReference>
<dbReference type="InterPro" id="IPR003439">
    <property type="entry name" value="ABC_transporter-like_ATP-bd"/>
</dbReference>
<feature type="domain" description="ABC transporter" evidence="5">
    <location>
        <begin position="18"/>
        <end position="278"/>
    </location>
</feature>
<dbReference type="Gene3D" id="3.40.50.300">
    <property type="entry name" value="P-loop containing nucleotide triphosphate hydrolases"/>
    <property type="match status" value="1"/>
</dbReference>
<dbReference type="AlphaFoldDB" id="A0A285I6N3"/>
<gene>
    <name evidence="6" type="ORF">SAMN06265827_1325</name>
</gene>
<evidence type="ECO:0000256" key="4">
    <source>
        <dbReference type="ARBA" id="ARBA00022840"/>
    </source>
</evidence>
<dbReference type="InterPro" id="IPR027417">
    <property type="entry name" value="P-loop_NTPase"/>
</dbReference>
<dbReference type="SMART" id="SM00382">
    <property type="entry name" value="AAA"/>
    <property type="match status" value="1"/>
</dbReference>
<reference evidence="7" key="1">
    <citation type="submission" date="2017-09" db="EMBL/GenBank/DDBJ databases">
        <authorList>
            <person name="Varghese N."/>
            <person name="Submissions S."/>
        </authorList>
    </citation>
    <scope>NUCLEOTIDE SEQUENCE [LARGE SCALE GENOMIC DNA]</scope>
    <source>
        <strain evidence="7">MSL47</strain>
    </source>
</reference>
<dbReference type="NCBIfam" id="NF008453">
    <property type="entry name" value="PRK11308.1"/>
    <property type="match status" value="1"/>
</dbReference>
<dbReference type="EMBL" id="OBDZ01000032">
    <property type="protein sequence ID" value="SNY43497.1"/>
    <property type="molecule type" value="Genomic_DNA"/>
</dbReference>
<dbReference type="InterPro" id="IPR017871">
    <property type="entry name" value="ABC_transporter-like_CS"/>
</dbReference>
<dbReference type="CDD" id="cd03257">
    <property type="entry name" value="ABC_NikE_OppD_transporters"/>
    <property type="match status" value="1"/>
</dbReference>
<evidence type="ECO:0000259" key="5">
    <source>
        <dbReference type="PROSITE" id="PS50893"/>
    </source>
</evidence>
<proteinExistence type="inferred from homology"/>
<dbReference type="GO" id="GO:0015833">
    <property type="term" value="P:peptide transport"/>
    <property type="evidence" value="ECO:0007669"/>
    <property type="project" value="InterPro"/>
</dbReference>
<evidence type="ECO:0000313" key="7">
    <source>
        <dbReference type="Proteomes" id="UP000219573"/>
    </source>
</evidence>
<evidence type="ECO:0000256" key="3">
    <source>
        <dbReference type="ARBA" id="ARBA00022741"/>
    </source>
</evidence>
<organism evidence="6 7">
    <name type="scientific">Orenia metallireducens</name>
    <dbReference type="NCBI Taxonomy" id="1413210"/>
    <lineage>
        <taxon>Bacteria</taxon>
        <taxon>Bacillati</taxon>
        <taxon>Bacillota</taxon>
        <taxon>Clostridia</taxon>
        <taxon>Halanaerobiales</taxon>
        <taxon>Halobacteroidaceae</taxon>
        <taxon>Orenia</taxon>
    </lineage>
</organism>
<evidence type="ECO:0000256" key="2">
    <source>
        <dbReference type="ARBA" id="ARBA00022448"/>
    </source>
</evidence>
<dbReference type="RefSeq" id="WP_097019200.1">
    <property type="nucleotide sequence ID" value="NZ_OBDZ01000032.1"/>
</dbReference>
<evidence type="ECO:0000313" key="6">
    <source>
        <dbReference type="EMBL" id="SNY43497.1"/>
    </source>
</evidence>
<dbReference type="InterPro" id="IPR050319">
    <property type="entry name" value="ABC_transp_ATP-bind"/>
</dbReference>
<keyword evidence="3" id="KW-0547">Nucleotide-binding</keyword>